<comment type="caution">
    <text evidence="1">The sequence shown here is derived from an EMBL/GenBank/DDBJ whole genome shotgun (WGS) entry which is preliminary data.</text>
</comment>
<organism evidence="1 2">
    <name type="scientific">Dendrolimus kikuchii</name>
    <dbReference type="NCBI Taxonomy" id="765133"/>
    <lineage>
        <taxon>Eukaryota</taxon>
        <taxon>Metazoa</taxon>
        <taxon>Ecdysozoa</taxon>
        <taxon>Arthropoda</taxon>
        <taxon>Hexapoda</taxon>
        <taxon>Insecta</taxon>
        <taxon>Pterygota</taxon>
        <taxon>Neoptera</taxon>
        <taxon>Endopterygota</taxon>
        <taxon>Lepidoptera</taxon>
        <taxon>Glossata</taxon>
        <taxon>Ditrysia</taxon>
        <taxon>Bombycoidea</taxon>
        <taxon>Lasiocampidae</taxon>
        <taxon>Dendrolimus</taxon>
    </lineage>
</organism>
<gene>
    <name evidence="1" type="ORF">K1T71_006190</name>
</gene>
<keyword evidence="2" id="KW-1185">Reference proteome</keyword>
<dbReference type="EMBL" id="CM034396">
    <property type="protein sequence ID" value="KAJ0178367.1"/>
    <property type="molecule type" value="Genomic_DNA"/>
</dbReference>
<evidence type="ECO:0000313" key="1">
    <source>
        <dbReference type="EMBL" id="KAJ0178367.1"/>
    </source>
</evidence>
<name>A0ACC1D3E9_9NEOP</name>
<evidence type="ECO:0000313" key="2">
    <source>
        <dbReference type="Proteomes" id="UP000824533"/>
    </source>
</evidence>
<reference evidence="1 2" key="1">
    <citation type="journal article" date="2021" name="Front. Genet.">
        <title>Chromosome-Level Genome Assembly Reveals Significant Gene Expansion in the Toll and IMD Signaling Pathways of Dendrolimus kikuchii.</title>
        <authorList>
            <person name="Zhou J."/>
            <person name="Wu P."/>
            <person name="Xiong Z."/>
            <person name="Liu N."/>
            <person name="Zhao N."/>
            <person name="Ji M."/>
            <person name="Qiu Y."/>
            <person name="Yang B."/>
        </authorList>
    </citation>
    <scope>NUCLEOTIDE SEQUENCE [LARGE SCALE GENOMIC DNA]</scope>
    <source>
        <strain evidence="1">Ann1</strain>
    </source>
</reference>
<sequence length="66" mass="7662">MMIKLSYPCLTEPWGKIWYDVLTPPIEIDFSPILFSRFSSQLQSKRHFTLGLDGLKNSHIEDYGSI</sequence>
<dbReference type="Proteomes" id="UP000824533">
    <property type="component" value="Linkage Group LG10"/>
</dbReference>
<accession>A0ACC1D3E9</accession>
<proteinExistence type="predicted"/>
<protein>
    <submittedName>
        <fullName evidence="1">Uncharacterized protein</fullName>
    </submittedName>
</protein>